<dbReference type="GO" id="GO:0071038">
    <property type="term" value="P:TRAMP-dependent tRNA surveillance pathway"/>
    <property type="evidence" value="ECO:0007669"/>
    <property type="project" value="TreeGrafter"/>
</dbReference>
<proteinExistence type="inferred from homology"/>
<dbReference type="AlphaFoldDB" id="A0A8J4T1K8"/>
<dbReference type="InterPro" id="IPR020568">
    <property type="entry name" value="Ribosomal_Su5_D2-typ_SF"/>
</dbReference>
<dbReference type="EMBL" id="LUCH01008430">
    <property type="protein sequence ID" value="KAF5396343.1"/>
    <property type="molecule type" value="Genomic_DNA"/>
</dbReference>
<dbReference type="PANTHER" id="PTHR11097">
    <property type="entry name" value="EXOSOME COMPLEX EXONUCLEASE RIBOSOMAL RNA PROCESSING PROTEIN"/>
    <property type="match status" value="1"/>
</dbReference>
<dbReference type="GO" id="GO:0005730">
    <property type="term" value="C:nucleolus"/>
    <property type="evidence" value="ECO:0007669"/>
    <property type="project" value="UniProtKB-SubCell"/>
</dbReference>
<keyword evidence="8" id="KW-0540">Nuclease</keyword>
<accession>A0A8J4T1K8</accession>
<gene>
    <name evidence="8" type="ORF">PHET_10679</name>
</gene>
<evidence type="ECO:0000256" key="3">
    <source>
        <dbReference type="ARBA" id="ARBA00006678"/>
    </source>
</evidence>
<dbReference type="GO" id="GO:0035925">
    <property type="term" value="F:mRNA 3'-UTR AU-rich region binding"/>
    <property type="evidence" value="ECO:0007669"/>
    <property type="project" value="TreeGrafter"/>
</dbReference>
<dbReference type="GO" id="GO:0016075">
    <property type="term" value="P:rRNA catabolic process"/>
    <property type="evidence" value="ECO:0007669"/>
    <property type="project" value="TreeGrafter"/>
</dbReference>
<dbReference type="Proteomes" id="UP000748531">
    <property type="component" value="Unassembled WGS sequence"/>
</dbReference>
<keyword evidence="5" id="KW-0271">Exosome</keyword>
<evidence type="ECO:0000313" key="9">
    <source>
        <dbReference type="Proteomes" id="UP000748531"/>
    </source>
</evidence>
<comment type="similarity">
    <text evidence="3">Belongs to the RNase PH family.</text>
</comment>
<evidence type="ECO:0000256" key="1">
    <source>
        <dbReference type="ARBA" id="ARBA00004496"/>
    </source>
</evidence>
<dbReference type="InterPro" id="IPR050590">
    <property type="entry name" value="Exosome_comp_Rrp42_subfam"/>
</dbReference>
<dbReference type="GO" id="GO:0004527">
    <property type="term" value="F:exonuclease activity"/>
    <property type="evidence" value="ECO:0007669"/>
    <property type="project" value="UniProtKB-KW"/>
</dbReference>
<keyword evidence="8" id="KW-0269">Exonuclease</keyword>
<keyword evidence="8" id="KW-0378">Hydrolase</keyword>
<dbReference type="GO" id="GO:0071028">
    <property type="term" value="P:nuclear mRNA surveillance"/>
    <property type="evidence" value="ECO:0007669"/>
    <property type="project" value="TreeGrafter"/>
</dbReference>
<sequence length="315" mass="34267">MGDLKLLKPIALFEKLFETKVRLDNRGLLEHAPLYANVNVLASCCGSSFVRIGQTQVLCGVQVKVLPEQVNAGCIVCNVEIGGLANRTTRLGSGVSKEAQSLSAKLQRVIDSVVCPDSVDQLHIYSDLERVRPVASYILKLDVFVLHDDGYLLDACLPAAMLALSSASWPRLVATTIDRRNSSCVEYYRKIVPDELVSLKLSTFSIPATFLLLPLSVSKSGHRCSVVLQPTKREISLWDADAGCLQLILTPTGRVVDLCMTHAFLSGLFSHLLPPAAQHAQTEADVWKCIFDSALQYVQAVKAVMDNALKTAGTS</sequence>
<dbReference type="Pfam" id="PF01138">
    <property type="entry name" value="RNase_PH"/>
    <property type="match status" value="1"/>
</dbReference>
<dbReference type="GO" id="GO:0000467">
    <property type="term" value="P:exonucleolytic trimming to generate mature 3'-end of 5.8S rRNA from tricistronic rRNA transcript (SSU-rRNA, 5.8S rRNA, LSU-rRNA)"/>
    <property type="evidence" value="ECO:0007669"/>
    <property type="project" value="TreeGrafter"/>
</dbReference>
<protein>
    <recommendedName>
        <fullName evidence="6">Ribosomal RNA-processing protein 42</fullName>
    </recommendedName>
</protein>
<dbReference type="GO" id="GO:0000177">
    <property type="term" value="C:cytoplasmic exosome (RNase complex)"/>
    <property type="evidence" value="ECO:0007669"/>
    <property type="project" value="TreeGrafter"/>
</dbReference>
<feature type="domain" description="Exoribonuclease phosphorolytic" evidence="7">
    <location>
        <begin position="33"/>
        <end position="168"/>
    </location>
</feature>
<dbReference type="SUPFAM" id="SSF54211">
    <property type="entry name" value="Ribosomal protein S5 domain 2-like"/>
    <property type="match status" value="1"/>
</dbReference>
<dbReference type="GO" id="GO:0034473">
    <property type="term" value="P:U1 snRNA 3'-end processing"/>
    <property type="evidence" value="ECO:0007669"/>
    <property type="project" value="TreeGrafter"/>
</dbReference>
<evidence type="ECO:0000256" key="4">
    <source>
        <dbReference type="ARBA" id="ARBA00022490"/>
    </source>
</evidence>
<evidence type="ECO:0000256" key="5">
    <source>
        <dbReference type="ARBA" id="ARBA00022835"/>
    </source>
</evidence>
<keyword evidence="4" id="KW-0963">Cytoplasm</keyword>
<dbReference type="GO" id="GO:0000176">
    <property type="term" value="C:nuclear exosome (RNase complex)"/>
    <property type="evidence" value="ECO:0007669"/>
    <property type="project" value="TreeGrafter"/>
</dbReference>
<evidence type="ECO:0000256" key="6">
    <source>
        <dbReference type="ARBA" id="ARBA00042523"/>
    </source>
</evidence>
<comment type="subcellular location">
    <subcellularLocation>
        <location evidence="1">Cytoplasm</location>
    </subcellularLocation>
    <subcellularLocation>
        <location evidence="2">Nucleus</location>
        <location evidence="2">Nucleolus</location>
    </subcellularLocation>
</comment>
<evidence type="ECO:0000256" key="2">
    <source>
        <dbReference type="ARBA" id="ARBA00004604"/>
    </source>
</evidence>
<reference evidence="8" key="1">
    <citation type="submission" date="2019-05" db="EMBL/GenBank/DDBJ databases">
        <title>Annotation for the trematode Paragonimus heterotremus.</title>
        <authorList>
            <person name="Choi Y.-J."/>
        </authorList>
    </citation>
    <scope>NUCLEOTIDE SEQUENCE</scope>
    <source>
        <strain evidence="8">LC</strain>
    </source>
</reference>
<dbReference type="Gene3D" id="3.30.230.70">
    <property type="entry name" value="GHMP Kinase, N-terminal domain"/>
    <property type="match status" value="1"/>
</dbReference>
<dbReference type="OrthoDB" id="1918363at2759"/>
<organism evidence="8 9">
    <name type="scientific">Paragonimus heterotremus</name>
    <dbReference type="NCBI Taxonomy" id="100268"/>
    <lineage>
        <taxon>Eukaryota</taxon>
        <taxon>Metazoa</taxon>
        <taxon>Spiralia</taxon>
        <taxon>Lophotrochozoa</taxon>
        <taxon>Platyhelminthes</taxon>
        <taxon>Trematoda</taxon>
        <taxon>Digenea</taxon>
        <taxon>Plagiorchiida</taxon>
        <taxon>Troglotremata</taxon>
        <taxon>Troglotrematidae</taxon>
        <taxon>Paragonimus</taxon>
    </lineage>
</organism>
<dbReference type="InterPro" id="IPR027408">
    <property type="entry name" value="PNPase/RNase_PH_dom_sf"/>
</dbReference>
<evidence type="ECO:0000313" key="8">
    <source>
        <dbReference type="EMBL" id="KAF5396343.1"/>
    </source>
</evidence>
<dbReference type="GO" id="GO:0034476">
    <property type="term" value="P:U5 snRNA 3'-end processing"/>
    <property type="evidence" value="ECO:0007669"/>
    <property type="project" value="TreeGrafter"/>
</dbReference>
<dbReference type="InterPro" id="IPR001247">
    <property type="entry name" value="ExoRNase_PH_dom1"/>
</dbReference>
<dbReference type="GO" id="GO:0071035">
    <property type="term" value="P:nuclear polyadenylation-dependent rRNA catabolic process"/>
    <property type="evidence" value="ECO:0007669"/>
    <property type="project" value="TreeGrafter"/>
</dbReference>
<evidence type="ECO:0000259" key="7">
    <source>
        <dbReference type="Pfam" id="PF01138"/>
    </source>
</evidence>
<name>A0A8J4T1K8_9TREM</name>
<comment type="caution">
    <text evidence="8">The sequence shown here is derived from an EMBL/GenBank/DDBJ whole genome shotgun (WGS) entry which is preliminary data.</text>
</comment>
<dbReference type="PANTHER" id="PTHR11097:SF8">
    <property type="entry name" value="EXOSOME COMPLEX COMPONENT RRP42"/>
    <property type="match status" value="1"/>
</dbReference>
<keyword evidence="9" id="KW-1185">Reference proteome</keyword>
<dbReference type="GO" id="GO:0034475">
    <property type="term" value="P:U4 snRNA 3'-end processing"/>
    <property type="evidence" value="ECO:0007669"/>
    <property type="project" value="TreeGrafter"/>
</dbReference>